<organism evidence="1 2">
    <name type="scientific">Persea americana</name>
    <name type="common">Avocado</name>
    <dbReference type="NCBI Taxonomy" id="3435"/>
    <lineage>
        <taxon>Eukaryota</taxon>
        <taxon>Viridiplantae</taxon>
        <taxon>Streptophyta</taxon>
        <taxon>Embryophyta</taxon>
        <taxon>Tracheophyta</taxon>
        <taxon>Spermatophyta</taxon>
        <taxon>Magnoliopsida</taxon>
        <taxon>Magnoliidae</taxon>
        <taxon>Laurales</taxon>
        <taxon>Lauraceae</taxon>
        <taxon>Persea</taxon>
    </lineage>
</organism>
<name>A0ACC2LM43_PERAE</name>
<keyword evidence="2" id="KW-1185">Reference proteome</keyword>
<dbReference type="EMBL" id="CM056816">
    <property type="protein sequence ID" value="KAJ8634086.1"/>
    <property type="molecule type" value="Genomic_DNA"/>
</dbReference>
<reference evidence="1 2" key="1">
    <citation type="journal article" date="2022" name="Hortic Res">
        <title>A haplotype resolved chromosomal level avocado genome allows analysis of novel avocado genes.</title>
        <authorList>
            <person name="Nath O."/>
            <person name="Fletcher S.J."/>
            <person name="Hayward A."/>
            <person name="Shaw L.M."/>
            <person name="Masouleh A.K."/>
            <person name="Furtado A."/>
            <person name="Henry R.J."/>
            <person name="Mitter N."/>
        </authorList>
    </citation>
    <scope>NUCLEOTIDE SEQUENCE [LARGE SCALE GENOMIC DNA]</scope>
    <source>
        <strain evidence="2">cv. Hass</strain>
    </source>
</reference>
<comment type="caution">
    <text evidence="1">The sequence shown here is derived from an EMBL/GenBank/DDBJ whole genome shotgun (WGS) entry which is preliminary data.</text>
</comment>
<evidence type="ECO:0000313" key="1">
    <source>
        <dbReference type="EMBL" id="KAJ8634086.1"/>
    </source>
</evidence>
<proteinExistence type="predicted"/>
<evidence type="ECO:0000313" key="2">
    <source>
        <dbReference type="Proteomes" id="UP001234297"/>
    </source>
</evidence>
<sequence length="162" mass="18506">MAVKSFQQALQPGIELRAQLVMYPVATMKELMTQVNQFIRAEEDEVRGRENFGLTEKVAPKGDNRSSRREDRRRARSLDRRRAWSLDRRRHPSSDRHGAPSTLVAASGGGRASICEAPVYRAVNTVFNEPIYKLIGKIKTQPFFKWPQPMKGESSSRDQSKF</sequence>
<dbReference type="Proteomes" id="UP001234297">
    <property type="component" value="Chromosome 8"/>
</dbReference>
<accession>A0ACC2LM43</accession>
<protein>
    <submittedName>
        <fullName evidence="1">Uncharacterized protein</fullName>
    </submittedName>
</protein>
<gene>
    <name evidence="1" type="ORF">MRB53_027422</name>
</gene>